<dbReference type="InterPro" id="IPR002109">
    <property type="entry name" value="Glutaredoxin"/>
</dbReference>
<evidence type="ECO:0000259" key="1">
    <source>
        <dbReference type="Pfam" id="PF00462"/>
    </source>
</evidence>
<gene>
    <name evidence="2" type="ORF">GALLR39Z86_00270</name>
</gene>
<name>A0A9W6G4E3_9ACTN</name>
<organism evidence="2 3">
    <name type="scientific">Glycomyces algeriensis</name>
    <dbReference type="NCBI Taxonomy" id="256037"/>
    <lineage>
        <taxon>Bacteria</taxon>
        <taxon>Bacillati</taxon>
        <taxon>Actinomycetota</taxon>
        <taxon>Actinomycetes</taxon>
        <taxon>Glycomycetales</taxon>
        <taxon>Glycomycetaceae</taxon>
        <taxon>Glycomyces</taxon>
    </lineage>
</organism>
<dbReference type="EMBL" id="BSDT01000001">
    <property type="protein sequence ID" value="GLI40177.1"/>
    <property type="molecule type" value="Genomic_DNA"/>
</dbReference>
<dbReference type="InterPro" id="IPR051548">
    <property type="entry name" value="Grx-like_ET"/>
</dbReference>
<dbReference type="PANTHER" id="PTHR34386">
    <property type="entry name" value="GLUTAREDOXIN"/>
    <property type="match status" value="1"/>
</dbReference>
<sequence length="77" mass="8352">MITMYSTTWCGYCKRLKSAFDREGVLFKEVNIEEDPEAAAFVMGVNGGNMTVPTVLFEDGSALTNPSLAQVKAKISA</sequence>
<comment type="caution">
    <text evidence="2">The sequence shown here is derived from an EMBL/GenBank/DDBJ whole genome shotgun (WGS) entry which is preliminary data.</text>
</comment>
<dbReference type="AlphaFoldDB" id="A0A9W6G4E3"/>
<dbReference type="GO" id="GO:0045454">
    <property type="term" value="P:cell redox homeostasis"/>
    <property type="evidence" value="ECO:0007669"/>
    <property type="project" value="TreeGrafter"/>
</dbReference>
<proteinExistence type="predicted"/>
<feature type="domain" description="Glutaredoxin" evidence="1">
    <location>
        <begin position="2"/>
        <end position="57"/>
    </location>
</feature>
<dbReference type="Proteomes" id="UP001144313">
    <property type="component" value="Unassembled WGS sequence"/>
</dbReference>
<dbReference type="PROSITE" id="PS00194">
    <property type="entry name" value="THIOREDOXIN_1"/>
    <property type="match status" value="1"/>
</dbReference>
<evidence type="ECO:0000313" key="2">
    <source>
        <dbReference type="EMBL" id="GLI40177.1"/>
    </source>
</evidence>
<dbReference type="InterPro" id="IPR017937">
    <property type="entry name" value="Thioredoxin_CS"/>
</dbReference>
<dbReference type="NCBIfam" id="TIGR02200">
    <property type="entry name" value="GlrX_actino"/>
    <property type="match status" value="1"/>
</dbReference>
<dbReference type="SUPFAM" id="SSF52833">
    <property type="entry name" value="Thioredoxin-like"/>
    <property type="match status" value="1"/>
</dbReference>
<dbReference type="InterPro" id="IPR011915">
    <property type="entry name" value="GlrX_actino"/>
</dbReference>
<dbReference type="CDD" id="cd02976">
    <property type="entry name" value="NrdH"/>
    <property type="match status" value="1"/>
</dbReference>
<dbReference type="RefSeq" id="WP_270118509.1">
    <property type="nucleotide sequence ID" value="NZ_BAAAOL010000012.1"/>
</dbReference>
<dbReference type="Gene3D" id="3.40.30.10">
    <property type="entry name" value="Glutaredoxin"/>
    <property type="match status" value="1"/>
</dbReference>
<evidence type="ECO:0000313" key="3">
    <source>
        <dbReference type="Proteomes" id="UP001144313"/>
    </source>
</evidence>
<accession>A0A9W6G4E3</accession>
<dbReference type="PANTHER" id="PTHR34386:SF1">
    <property type="entry name" value="GLUTAREDOXIN-LIKE PROTEIN NRDH"/>
    <property type="match status" value="1"/>
</dbReference>
<reference evidence="2" key="1">
    <citation type="submission" date="2022-12" db="EMBL/GenBank/DDBJ databases">
        <title>Reference genome sequencing for broad-spectrum identification of bacterial and archaeal isolates by mass spectrometry.</title>
        <authorList>
            <person name="Sekiguchi Y."/>
            <person name="Tourlousse D.M."/>
        </authorList>
    </citation>
    <scope>NUCLEOTIDE SEQUENCE</scope>
    <source>
        <strain evidence="2">LLR39Z86</strain>
    </source>
</reference>
<dbReference type="Pfam" id="PF00462">
    <property type="entry name" value="Glutaredoxin"/>
    <property type="match status" value="1"/>
</dbReference>
<protein>
    <submittedName>
        <fullName evidence="2">NrdH-redoxin</fullName>
    </submittedName>
</protein>
<dbReference type="GO" id="GO:0009055">
    <property type="term" value="F:electron transfer activity"/>
    <property type="evidence" value="ECO:0007669"/>
    <property type="project" value="TreeGrafter"/>
</dbReference>
<dbReference type="PROSITE" id="PS51354">
    <property type="entry name" value="GLUTAREDOXIN_2"/>
    <property type="match status" value="1"/>
</dbReference>
<dbReference type="InterPro" id="IPR036249">
    <property type="entry name" value="Thioredoxin-like_sf"/>
</dbReference>
<keyword evidence="3" id="KW-1185">Reference proteome</keyword>